<organism evidence="2 3">
    <name type="scientific">Colletotrichum sojae</name>
    <dbReference type="NCBI Taxonomy" id="2175907"/>
    <lineage>
        <taxon>Eukaryota</taxon>
        <taxon>Fungi</taxon>
        <taxon>Dikarya</taxon>
        <taxon>Ascomycota</taxon>
        <taxon>Pezizomycotina</taxon>
        <taxon>Sordariomycetes</taxon>
        <taxon>Hypocreomycetidae</taxon>
        <taxon>Glomerellales</taxon>
        <taxon>Glomerellaceae</taxon>
        <taxon>Colletotrichum</taxon>
        <taxon>Colletotrichum orchidearum species complex</taxon>
    </lineage>
</organism>
<reference evidence="2 3" key="1">
    <citation type="journal article" date="2020" name="Phytopathology">
        <title>Genome Sequence Resources of Colletotrichum truncatum, C. plurivorum, C. musicola, and C. sojae: Four Species Pathogenic to Soybean (Glycine max).</title>
        <authorList>
            <person name="Rogerio F."/>
            <person name="Boufleur T.R."/>
            <person name="Ciampi-Guillardi M."/>
            <person name="Sukno S.A."/>
            <person name="Thon M.R."/>
            <person name="Massola Junior N.S."/>
            <person name="Baroncelli R."/>
        </authorList>
    </citation>
    <scope>NUCLEOTIDE SEQUENCE [LARGE SCALE GENOMIC DNA]</scope>
    <source>
        <strain evidence="2 3">LFN0009</strain>
    </source>
</reference>
<dbReference type="AlphaFoldDB" id="A0A8H6JFN8"/>
<feature type="compositionally biased region" description="Basic and acidic residues" evidence="1">
    <location>
        <begin position="1"/>
        <end position="14"/>
    </location>
</feature>
<gene>
    <name evidence="2" type="ORF">CSOJ01_05524</name>
</gene>
<comment type="caution">
    <text evidence="2">The sequence shown here is derived from an EMBL/GenBank/DDBJ whole genome shotgun (WGS) entry which is preliminary data.</text>
</comment>
<keyword evidence="3" id="KW-1185">Reference proteome</keyword>
<accession>A0A8H6JFN8</accession>
<dbReference type="Proteomes" id="UP000652219">
    <property type="component" value="Unassembled WGS sequence"/>
</dbReference>
<evidence type="ECO:0000313" key="3">
    <source>
        <dbReference type="Proteomes" id="UP000652219"/>
    </source>
</evidence>
<evidence type="ECO:0000256" key="1">
    <source>
        <dbReference type="SAM" id="MobiDB-lite"/>
    </source>
</evidence>
<protein>
    <submittedName>
        <fullName evidence="2">Uncharacterized protein</fullName>
    </submittedName>
</protein>
<dbReference type="EMBL" id="WIGN01000070">
    <property type="protein sequence ID" value="KAF6811796.1"/>
    <property type="molecule type" value="Genomic_DNA"/>
</dbReference>
<evidence type="ECO:0000313" key="2">
    <source>
        <dbReference type="EMBL" id="KAF6811796.1"/>
    </source>
</evidence>
<proteinExistence type="predicted"/>
<feature type="region of interest" description="Disordered" evidence="1">
    <location>
        <begin position="1"/>
        <end position="47"/>
    </location>
</feature>
<name>A0A8H6JFN8_9PEZI</name>
<sequence>MGQKDTREREKFKFPEQIGPKTGEQFAGCGEEGKPAEQLQYQSTGSGAVDDPLTLDVWGYQGSGPRSLGGNAAHRSGYGALARGGGKLGVLQEPLLRRLHTPVRIVSGVGIVGTGGHKDLLTRVTSGLGSKLILLFTNCRLDLKRPR</sequence>